<accession>A0A8S5L5X6</accession>
<protein>
    <submittedName>
        <fullName evidence="1">Uncharacterized protein</fullName>
    </submittedName>
</protein>
<evidence type="ECO:0000313" key="1">
    <source>
        <dbReference type="EMBL" id="DAD65195.1"/>
    </source>
</evidence>
<proteinExistence type="predicted"/>
<organism evidence="1">
    <name type="scientific">Myoviridae sp. ctHFk21</name>
    <dbReference type="NCBI Taxonomy" id="2823538"/>
    <lineage>
        <taxon>Viruses</taxon>
        <taxon>Duplodnaviria</taxon>
        <taxon>Heunggongvirae</taxon>
        <taxon>Uroviricota</taxon>
        <taxon>Caudoviricetes</taxon>
    </lineage>
</organism>
<reference evidence="1" key="1">
    <citation type="journal article" date="2021" name="Proc. Natl. Acad. Sci. U.S.A.">
        <title>A Catalog of Tens of Thousands of Viruses from Human Metagenomes Reveals Hidden Associations with Chronic Diseases.</title>
        <authorList>
            <person name="Tisza M.J."/>
            <person name="Buck C.B."/>
        </authorList>
    </citation>
    <scope>NUCLEOTIDE SEQUENCE</scope>
    <source>
        <strain evidence="1">CtHFk21</strain>
    </source>
</reference>
<sequence length="29" mass="3112">MGSLRVAGMTGFSPVTVINHALFLIRILP</sequence>
<name>A0A8S5L5X6_9CAUD</name>
<dbReference type="EMBL" id="BK014637">
    <property type="protein sequence ID" value="DAD65195.1"/>
    <property type="molecule type" value="Genomic_DNA"/>
</dbReference>